<evidence type="ECO:0000259" key="7">
    <source>
        <dbReference type="PROSITE" id="PS00028"/>
    </source>
</evidence>
<comment type="caution">
    <text evidence="8">The sequence shown here is derived from an EMBL/GenBank/DDBJ whole genome shotgun (WGS) entry which is preliminary data.</text>
</comment>
<keyword evidence="9" id="KW-1185">Reference proteome</keyword>
<evidence type="ECO:0000313" key="8">
    <source>
        <dbReference type="EMBL" id="KAJ1989519.1"/>
    </source>
</evidence>
<evidence type="ECO:0000256" key="4">
    <source>
        <dbReference type="ARBA" id="ARBA00022833"/>
    </source>
</evidence>
<gene>
    <name evidence="8" type="ORF">EDC05_004635</name>
</gene>
<dbReference type="Proteomes" id="UP001151295">
    <property type="component" value="Unassembled WGS sequence"/>
</dbReference>
<feature type="compositionally biased region" description="Polar residues" evidence="6">
    <location>
        <begin position="368"/>
        <end position="381"/>
    </location>
</feature>
<evidence type="ECO:0000256" key="2">
    <source>
        <dbReference type="ARBA" id="ARBA00022723"/>
    </source>
</evidence>
<organism evidence="8 9">
    <name type="scientific">Coemansia umbellata</name>
    <dbReference type="NCBI Taxonomy" id="1424467"/>
    <lineage>
        <taxon>Eukaryota</taxon>
        <taxon>Fungi</taxon>
        <taxon>Fungi incertae sedis</taxon>
        <taxon>Zoopagomycota</taxon>
        <taxon>Kickxellomycotina</taxon>
        <taxon>Kickxellomycetes</taxon>
        <taxon>Kickxellales</taxon>
        <taxon>Kickxellaceae</taxon>
        <taxon>Coemansia</taxon>
    </lineage>
</organism>
<dbReference type="CDD" id="cd20908">
    <property type="entry name" value="SUF4-like"/>
    <property type="match status" value="1"/>
</dbReference>
<dbReference type="PANTHER" id="PTHR23215:SF0">
    <property type="entry name" value="BUB3-INTERACTING AND GLEBS MOTIF-CONTAINING PROTEIN ZNF207"/>
    <property type="match status" value="1"/>
</dbReference>
<feature type="compositionally biased region" description="Polar residues" evidence="6">
    <location>
        <begin position="319"/>
        <end position="334"/>
    </location>
</feature>
<comment type="subcellular location">
    <subcellularLocation>
        <location evidence="1">Nucleus</location>
    </subcellularLocation>
</comment>
<keyword evidence="4" id="KW-0862">Zinc</keyword>
<reference evidence="8" key="1">
    <citation type="submission" date="2022-07" db="EMBL/GenBank/DDBJ databases">
        <title>Phylogenomic reconstructions and comparative analyses of Kickxellomycotina fungi.</title>
        <authorList>
            <person name="Reynolds N.K."/>
            <person name="Stajich J.E."/>
            <person name="Barry K."/>
            <person name="Grigoriev I.V."/>
            <person name="Crous P."/>
            <person name="Smith M.E."/>
        </authorList>
    </citation>
    <scope>NUCLEOTIDE SEQUENCE</scope>
    <source>
        <strain evidence="8">BCRC 34882</strain>
    </source>
</reference>
<dbReference type="SMART" id="SM00355">
    <property type="entry name" value="ZnF_C2H2"/>
    <property type="match status" value="2"/>
</dbReference>
<dbReference type="PANTHER" id="PTHR23215">
    <property type="entry name" value="ZINC FINGER PROTEIN 207"/>
    <property type="match status" value="1"/>
</dbReference>
<protein>
    <recommendedName>
        <fullName evidence="7">C2H2-type domain-containing protein</fullName>
    </recommendedName>
</protein>
<accession>A0ABQ8PJV8</accession>
<evidence type="ECO:0000256" key="5">
    <source>
        <dbReference type="ARBA" id="ARBA00023242"/>
    </source>
</evidence>
<evidence type="ECO:0000256" key="1">
    <source>
        <dbReference type="ARBA" id="ARBA00004123"/>
    </source>
</evidence>
<dbReference type="InterPro" id="IPR013087">
    <property type="entry name" value="Znf_C2H2_type"/>
</dbReference>
<feature type="region of interest" description="Disordered" evidence="6">
    <location>
        <begin position="229"/>
        <end position="387"/>
    </location>
</feature>
<evidence type="ECO:0000256" key="6">
    <source>
        <dbReference type="SAM" id="MobiDB-lite"/>
    </source>
</evidence>
<sequence length="439" mass="47482">MGRKKSKKLELRPWCWYCEREFEDEKVLIQHQKAKHFKCSICSRRLNSAGGMVIHVAQVHKENVKYVPNALPGRETPDIEIYGSLGIPEDDFADYEQRMREKLGEPANKKPRNQNGNISYNDNISSGGGVTYTADIDAEQLRQRLEQHRLAMQQQQQQYSMPDFGYSSAPMSLPPVPPPHMPMSHPGGGFPPNAPPGFGGAVAPPYSQMPPGFVRPPPVLPFAPPFSRPPVPPSTHRASRFSSPLSPPPLPPPIPSISSSSLPPTLQGAPVPATGMPRPPLPPPPPGHQLFSRPPVPPPMASIPGVGSGMQRPPPPLPSNSTHTVTPISHQSEPTDALRPRPPAAISPRTGEQEPHTGGSSIGKHNIARQTQQINKQSSGPVGSDVGHASLTAFVDASANAPMPKPAKGRTTLLVYSDAQLSVEERRAQLPRYRLASTS</sequence>
<dbReference type="PROSITE" id="PS00028">
    <property type="entry name" value="ZINC_FINGER_C2H2_1"/>
    <property type="match status" value="1"/>
</dbReference>
<feature type="domain" description="C2H2-type" evidence="7">
    <location>
        <begin position="39"/>
        <end position="60"/>
    </location>
</feature>
<name>A0ABQ8PJV8_9FUNG</name>
<proteinExistence type="predicted"/>
<feature type="region of interest" description="Disordered" evidence="6">
    <location>
        <begin position="103"/>
        <end position="124"/>
    </location>
</feature>
<feature type="compositionally biased region" description="Pro residues" evidence="6">
    <location>
        <begin position="277"/>
        <end position="287"/>
    </location>
</feature>
<evidence type="ECO:0000256" key="3">
    <source>
        <dbReference type="ARBA" id="ARBA00022771"/>
    </source>
</evidence>
<feature type="compositionally biased region" description="Polar residues" evidence="6">
    <location>
        <begin position="113"/>
        <end position="124"/>
    </location>
</feature>
<evidence type="ECO:0000313" key="9">
    <source>
        <dbReference type="Proteomes" id="UP001151295"/>
    </source>
</evidence>
<feature type="compositionally biased region" description="Pro residues" evidence="6">
    <location>
        <begin position="245"/>
        <end position="255"/>
    </location>
</feature>
<dbReference type="EMBL" id="JANBQD010000067">
    <property type="protein sequence ID" value="KAJ1989519.1"/>
    <property type="molecule type" value="Genomic_DNA"/>
</dbReference>
<keyword evidence="3" id="KW-0863">Zinc-finger</keyword>
<keyword evidence="2" id="KW-0479">Metal-binding</keyword>
<keyword evidence="5" id="KW-0539">Nucleus</keyword>
<dbReference type="Gene3D" id="3.30.160.60">
    <property type="entry name" value="Classic Zinc Finger"/>
    <property type="match status" value="1"/>
</dbReference>